<dbReference type="Pfam" id="PF14022">
    <property type="entry name" value="DUF4238"/>
    <property type="match status" value="1"/>
</dbReference>
<dbReference type="InterPro" id="IPR025332">
    <property type="entry name" value="DUF4238"/>
</dbReference>
<proteinExistence type="predicted"/>
<dbReference type="Proteomes" id="UP000292095">
    <property type="component" value="Unassembled WGS sequence"/>
</dbReference>
<name>A0AB37XEG6_9ACTN</name>
<protein>
    <submittedName>
        <fullName evidence="1">DUF4238 domain-containing protein</fullName>
    </submittedName>
</protein>
<dbReference type="EMBL" id="PKLK01000022">
    <property type="protein sequence ID" value="RZE37616.1"/>
    <property type="molecule type" value="Genomic_DNA"/>
</dbReference>
<evidence type="ECO:0000313" key="2">
    <source>
        <dbReference type="Proteomes" id="UP000292095"/>
    </source>
</evidence>
<dbReference type="AlphaFoldDB" id="A0AB37XEG6"/>
<organism evidence="1 2">
    <name type="scientific">Streptomyces albidoflavus</name>
    <dbReference type="NCBI Taxonomy" id="1886"/>
    <lineage>
        <taxon>Bacteria</taxon>
        <taxon>Bacillati</taxon>
        <taxon>Actinomycetota</taxon>
        <taxon>Actinomycetes</taxon>
        <taxon>Kitasatosporales</taxon>
        <taxon>Streptomycetaceae</taxon>
        <taxon>Streptomyces</taxon>
        <taxon>Streptomyces albidoflavus group</taxon>
    </lineage>
</organism>
<sequence length="306" mass="34265">MPQHAKKHHFVPQFLLHHFAGPKGKLFAHQVMSERRFSTSVRALGHRNFGHSIYRPGQEPDHISMEAAMGNIEGEAATAVRELVQGRERAVPAHARSALAWLLALQWQRSRFLIHVVGKASRVEDSWVSDEQLQTSMMGIISMHVIDPWLLRNDENAYYKDQFNPLASTLLSSSMHWSCYRPRGGGLLVGDNSVCFSGVVGTPPEGIPPAFFDHGVGIGVGNFRRLTFPLSGRLAVIISRDPRDASRLRVADINRYTVFNSREFVAHAPDWAKAHPELARELPQLLERQRMLAPAFLQGYAPGGRN</sequence>
<gene>
    <name evidence="1" type="ORF">C0Q91_18905</name>
</gene>
<evidence type="ECO:0000313" key="1">
    <source>
        <dbReference type="EMBL" id="RZE37616.1"/>
    </source>
</evidence>
<reference evidence="1 2" key="1">
    <citation type="submission" date="2017-12" db="EMBL/GenBank/DDBJ databases">
        <title>Population genomics insights into the ecological differentiation and adaptive evolution in streptomycetes.</title>
        <authorList>
            <person name="Li Y."/>
            <person name="Huang Y."/>
        </authorList>
    </citation>
    <scope>NUCLEOTIDE SEQUENCE [LARGE SCALE GENOMIC DNA]</scope>
    <source>
        <strain evidence="1 2">FXJ.2339</strain>
    </source>
</reference>
<comment type="caution">
    <text evidence="1">The sequence shown here is derived from an EMBL/GenBank/DDBJ whole genome shotgun (WGS) entry which is preliminary data.</text>
</comment>
<accession>A0AB37XEG6</accession>